<keyword evidence="4 5" id="KW-0413">Isomerase</keyword>
<organism evidence="8 9">
    <name type="scientific">Eutrema salsugineum</name>
    <name type="common">Saltwater cress</name>
    <name type="synonym">Sisymbrium salsugineum</name>
    <dbReference type="NCBI Taxonomy" id="72664"/>
    <lineage>
        <taxon>Eukaryota</taxon>
        <taxon>Viridiplantae</taxon>
        <taxon>Streptophyta</taxon>
        <taxon>Embryophyta</taxon>
        <taxon>Tracheophyta</taxon>
        <taxon>Spermatophyta</taxon>
        <taxon>Magnoliopsida</taxon>
        <taxon>eudicotyledons</taxon>
        <taxon>Gunneridae</taxon>
        <taxon>Pentapetalae</taxon>
        <taxon>rosids</taxon>
        <taxon>malvids</taxon>
        <taxon>Brassicales</taxon>
        <taxon>Brassicaceae</taxon>
        <taxon>Eutremeae</taxon>
        <taxon>Eutrema</taxon>
    </lineage>
</organism>
<evidence type="ECO:0000313" key="8">
    <source>
        <dbReference type="EMBL" id="ESQ47357.1"/>
    </source>
</evidence>
<dbReference type="SUPFAM" id="SSF54534">
    <property type="entry name" value="FKBP-like"/>
    <property type="match status" value="1"/>
</dbReference>
<dbReference type="AlphaFoldDB" id="V4LXU9"/>
<dbReference type="PANTHER" id="PTHR43811:SF48">
    <property type="entry name" value="PEPTIDYL-PROLYL CIS-TRANS ISOMERASE FKBP43"/>
    <property type="match status" value="1"/>
</dbReference>
<dbReference type="GO" id="GO:0003755">
    <property type="term" value="F:peptidyl-prolyl cis-trans isomerase activity"/>
    <property type="evidence" value="ECO:0007669"/>
    <property type="project" value="UniProtKB-KW"/>
</dbReference>
<dbReference type="KEGG" id="eus:EUTSA_v10028130mg"/>
<keyword evidence="3 5" id="KW-0697">Rotamase</keyword>
<dbReference type="Proteomes" id="UP000030689">
    <property type="component" value="Unassembled WGS sequence"/>
</dbReference>
<dbReference type="EC" id="5.2.1.8" evidence="2 5"/>
<dbReference type="InterPro" id="IPR001179">
    <property type="entry name" value="PPIase_FKBP_dom"/>
</dbReference>
<keyword evidence="9" id="KW-1185">Reference proteome</keyword>
<evidence type="ECO:0000256" key="1">
    <source>
        <dbReference type="ARBA" id="ARBA00000971"/>
    </source>
</evidence>
<feature type="domain" description="PPIase FKBP-type" evidence="7">
    <location>
        <begin position="107"/>
        <end position="176"/>
    </location>
</feature>
<evidence type="ECO:0000256" key="5">
    <source>
        <dbReference type="PROSITE-ProRule" id="PRU00277"/>
    </source>
</evidence>
<feature type="compositionally biased region" description="Polar residues" evidence="6">
    <location>
        <begin position="33"/>
        <end position="51"/>
    </location>
</feature>
<dbReference type="STRING" id="72664.V4LXU9"/>
<evidence type="ECO:0000259" key="7">
    <source>
        <dbReference type="PROSITE" id="PS50059"/>
    </source>
</evidence>
<dbReference type="eggNOG" id="KOG0552">
    <property type="taxonomic scope" value="Eukaryota"/>
</dbReference>
<reference evidence="8 9" key="1">
    <citation type="journal article" date="2013" name="Front. Plant Sci.">
        <title>The Reference Genome of the Halophytic Plant Eutrema salsugineum.</title>
        <authorList>
            <person name="Yang R."/>
            <person name="Jarvis D.E."/>
            <person name="Chen H."/>
            <person name="Beilstein M.A."/>
            <person name="Grimwood J."/>
            <person name="Jenkins J."/>
            <person name="Shu S."/>
            <person name="Prochnik S."/>
            <person name="Xin M."/>
            <person name="Ma C."/>
            <person name="Schmutz J."/>
            <person name="Wing R.A."/>
            <person name="Mitchell-Olds T."/>
            <person name="Schumaker K.S."/>
            <person name="Wang X."/>
        </authorList>
    </citation>
    <scope>NUCLEOTIDE SEQUENCE [LARGE SCALE GENOMIC DNA]</scope>
</reference>
<dbReference type="Gene3D" id="3.10.50.40">
    <property type="match status" value="1"/>
</dbReference>
<dbReference type="Pfam" id="PF00254">
    <property type="entry name" value="FKBP_C"/>
    <property type="match status" value="1"/>
</dbReference>
<accession>V4LXU9</accession>
<proteinExistence type="predicted"/>
<comment type="catalytic activity">
    <reaction evidence="1 5">
        <text>[protein]-peptidylproline (omega=180) = [protein]-peptidylproline (omega=0)</text>
        <dbReference type="Rhea" id="RHEA:16237"/>
        <dbReference type="Rhea" id="RHEA-COMP:10747"/>
        <dbReference type="Rhea" id="RHEA-COMP:10748"/>
        <dbReference type="ChEBI" id="CHEBI:83833"/>
        <dbReference type="ChEBI" id="CHEBI:83834"/>
        <dbReference type="EC" id="5.2.1.8"/>
    </reaction>
</comment>
<sequence>MRKLLVDHQTSLFHAKTVKNQKLTLSITGQLERNPSSDVVSSSHNANGDATSSKKKRKRDGKEGIRESKKVAEVVFFEELDKGNLDGEVAAKGKKAEREFFKMNDGCFQVSIFYTAKLKDTGKLFETNLGEAPVKFRIGREKVIKGLEIGVEGMRVGGKRRITIPPSLGYVLSGIT</sequence>
<feature type="region of interest" description="Disordered" evidence="6">
    <location>
        <begin position="33"/>
        <end position="65"/>
    </location>
</feature>
<dbReference type="Gramene" id="ESQ47357">
    <property type="protein sequence ID" value="ESQ47357"/>
    <property type="gene ID" value="EUTSA_v10028130mg"/>
</dbReference>
<gene>
    <name evidence="8" type="ORF">EUTSA_v10028130mg</name>
</gene>
<dbReference type="PROSITE" id="PS50059">
    <property type="entry name" value="FKBP_PPIASE"/>
    <property type="match status" value="1"/>
</dbReference>
<evidence type="ECO:0000256" key="2">
    <source>
        <dbReference type="ARBA" id="ARBA00013194"/>
    </source>
</evidence>
<dbReference type="InterPro" id="IPR046357">
    <property type="entry name" value="PPIase_dom_sf"/>
</dbReference>
<dbReference type="PANTHER" id="PTHR43811">
    <property type="entry name" value="FKBP-TYPE PEPTIDYL-PROLYL CIS-TRANS ISOMERASE FKPA"/>
    <property type="match status" value="1"/>
</dbReference>
<protein>
    <recommendedName>
        <fullName evidence="2 5">peptidylprolyl isomerase</fullName>
        <ecNumber evidence="2 5">5.2.1.8</ecNumber>
    </recommendedName>
</protein>
<evidence type="ECO:0000256" key="6">
    <source>
        <dbReference type="SAM" id="MobiDB-lite"/>
    </source>
</evidence>
<evidence type="ECO:0000256" key="3">
    <source>
        <dbReference type="ARBA" id="ARBA00023110"/>
    </source>
</evidence>
<name>V4LXU9_EUTSA</name>
<evidence type="ECO:0000256" key="4">
    <source>
        <dbReference type="ARBA" id="ARBA00023235"/>
    </source>
</evidence>
<evidence type="ECO:0000313" key="9">
    <source>
        <dbReference type="Proteomes" id="UP000030689"/>
    </source>
</evidence>
<dbReference type="EMBL" id="KI517416">
    <property type="protein sequence ID" value="ESQ47357.1"/>
    <property type="molecule type" value="Genomic_DNA"/>
</dbReference>